<reference evidence="2 3" key="1">
    <citation type="submission" date="2020-08" db="EMBL/GenBank/DDBJ databases">
        <title>Genomic Encyclopedia of Type Strains, Phase IV (KMG-IV): sequencing the most valuable type-strain genomes for metagenomic binning, comparative biology and taxonomic classification.</title>
        <authorList>
            <person name="Goeker M."/>
        </authorList>
    </citation>
    <scope>NUCLEOTIDE SEQUENCE [LARGE SCALE GENOMIC DNA]</scope>
    <source>
        <strain evidence="2 3">DSM 29781</strain>
    </source>
</reference>
<dbReference type="PANTHER" id="PTHR35399">
    <property type="entry name" value="SLR8030 PROTEIN"/>
    <property type="match status" value="1"/>
</dbReference>
<sequence>MSHLLDDDGVSNPSPNTNLTELVERAIARSPARRSMLKSGLGLAALSFMGLGLSACGSDGDGGDDAATPAPVQSSFKPIAISIADNVQVPEGYVAEPLLRWGDPLVNGAPAWIGDGNDTWQAQEMQFGDNCDGNWFFPFADGAGKPRSDRGLFVSNHEYINPEYFYAPGNDAADWRNPFSFDKVKKALAAHGVSVAEVQRGSDGKWSMVQGSVYNRRITGYTPMDVTGPAAGHALLRTAADPSGSEVLGTLNNCAAGWTPWGTYVTCEENFNGYFGWNGERTPNALENRYGVARDGFGYRWHEVDPRFDVNATPNEPNRHGWIVEIDPFNPASKPKKRTALGRFKHENAEVVVAPNGKVVVYSGDDERNEYIYKFVSDRAYKAGDAAGNRDLLESGTLYVARFDAGATAGDQKGTGVWMPLVFGQNGLTPENGFASQADVLIRTRQAADRLGATMMDRPEWITANPKKAGEVYCALTNNNRRGTTTASSNKADGSTVAGSARPAVDDANPRANNLWGSIIRWNEAGGDVTATSFDWDIFLIAGNPKKYPDRSDLRSGSAAITVDNQFNSPDGIGFDFLGRLWIQTDGSYNNSGEYDGQGNNQMLMADVLTGEVKRFLVGPSGCEVTGLTFSPDMKTMFVGIQHPGEVGGHPNAPKKTDGSTYGDNDIAREPTKFSTWPDGAAARRPRSTVLVVRRADGGVIGT</sequence>
<dbReference type="SUPFAM" id="SSF63829">
    <property type="entry name" value="Calcium-dependent phosphotriesterase"/>
    <property type="match status" value="1"/>
</dbReference>
<evidence type="ECO:0000313" key="2">
    <source>
        <dbReference type="EMBL" id="MBB5273132.1"/>
    </source>
</evidence>
<evidence type="ECO:0008006" key="4">
    <source>
        <dbReference type="Google" id="ProtNLM"/>
    </source>
</evidence>
<dbReference type="InterPro" id="IPR008557">
    <property type="entry name" value="PhoX"/>
</dbReference>
<proteinExistence type="predicted"/>
<dbReference type="RefSeq" id="WP_183969432.1">
    <property type="nucleotide sequence ID" value="NZ_BAABEW010000024.1"/>
</dbReference>
<organism evidence="2 3">
    <name type="scientific">Quisquiliibacterium transsilvanicum</name>
    <dbReference type="NCBI Taxonomy" id="1549638"/>
    <lineage>
        <taxon>Bacteria</taxon>
        <taxon>Pseudomonadati</taxon>
        <taxon>Pseudomonadota</taxon>
        <taxon>Betaproteobacteria</taxon>
        <taxon>Burkholderiales</taxon>
        <taxon>Burkholderiaceae</taxon>
        <taxon>Quisquiliibacterium</taxon>
    </lineage>
</organism>
<dbReference type="Proteomes" id="UP000532440">
    <property type="component" value="Unassembled WGS sequence"/>
</dbReference>
<dbReference type="AlphaFoldDB" id="A0A7W8M9Y9"/>
<comment type="caution">
    <text evidence="2">The sequence shown here is derived from an EMBL/GenBank/DDBJ whole genome shotgun (WGS) entry which is preliminary data.</text>
</comment>
<evidence type="ECO:0000313" key="3">
    <source>
        <dbReference type="Proteomes" id="UP000532440"/>
    </source>
</evidence>
<feature type="region of interest" description="Disordered" evidence="1">
    <location>
        <begin position="480"/>
        <end position="505"/>
    </location>
</feature>
<dbReference type="PANTHER" id="PTHR35399:SF2">
    <property type="entry name" value="DUF839 DOMAIN-CONTAINING PROTEIN"/>
    <property type="match status" value="1"/>
</dbReference>
<feature type="region of interest" description="Disordered" evidence="1">
    <location>
        <begin position="645"/>
        <end position="665"/>
    </location>
</feature>
<dbReference type="EMBL" id="JACHGB010000006">
    <property type="protein sequence ID" value="MBB5273132.1"/>
    <property type="molecule type" value="Genomic_DNA"/>
</dbReference>
<protein>
    <recommendedName>
        <fullName evidence="4">PhoX family phosphatase</fullName>
    </recommendedName>
</protein>
<feature type="compositionally biased region" description="Polar residues" evidence="1">
    <location>
        <begin position="480"/>
        <end position="493"/>
    </location>
</feature>
<name>A0A7W8M9Y9_9BURK</name>
<dbReference type="Pfam" id="PF05787">
    <property type="entry name" value="PhoX"/>
    <property type="match status" value="1"/>
</dbReference>
<keyword evidence="3" id="KW-1185">Reference proteome</keyword>
<evidence type="ECO:0000256" key="1">
    <source>
        <dbReference type="SAM" id="MobiDB-lite"/>
    </source>
</evidence>
<gene>
    <name evidence="2" type="ORF">HNQ70_003160</name>
</gene>
<accession>A0A7W8M9Y9</accession>